<keyword evidence="3" id="KW-0813">Transport</keyword>
<dbReference type="InterPro" id="IPR051313">
    <property type="entry name" value="Bact_iron-sidero_bind"/>
</dbReference>
<evidence type="ECO:0000313" key="9">
    <source>
        <dbReference type="Proteomes" id="UP000293568"/>
    </source>
</evidence>
<dbReference type="InterPro" id="IPR002491">
    <property type="entry name" value="ABC_transptr_periplasmic_BD"/>
</dbReference>
<accession>A0A4V0YFJ8</accession>
<feature type="domain" description="Fe/B12 periplasmic-binding" evidence="7">
    <location>
        <begin position="71"/>
        <end position="334"/>
    </location>
</feature>
<dbReference type="CDD" id="cd01146">
    <property type="entry name" value="FhuD"/>
    <property type="match status" value="1"/>
</dbReference>
<dbReference type="KEGG" id="pprt:ET464_17810"/>
<organism evidence="8 9">
    <name type="scientific">Paenibacillus protaetiae</name>
    <dbReference type="NCBI Taxonomy" id="2509456"/>
    <lineage>
        <taxon>Bacteria</taxon>
        <taxon>Bacillati</taxon>
        <taxon>Bacillota</taxon>
        <taxon>Bacilli</taxon>
        <taxon>Bacillales</taxon>
        <taxon>Paenibacillaceae</taxon>
        <taxon>Paenibacillus</taxon>
    </lineage>
</organism>
<dbReference type="GO" id="GO:0005886">
    <property type="term" value="C:plasma membrane"/>
    <property type="evidence" value="ECO:0007669"/>
    <property type="project" value="UniProtKB-SubCell"/>
</dbReference>
<keyword evidence="9" id="KW-1185">Reference proteome</keyword>
<evidence type="ECO:0000313" key="8">
    <source>
        <dbReference type="EMBL" id="QAY67961.1"/>
    </source>
</evidence>
<protein>
    <submittedName>
        <fullName evidence="8">Iron-siderophore ABC transporter substrate-binding protein</fullName>
    </submittedName>
</protein>
<proteinExistence type="inferred from homology"/>
<evidence type="ECO:0000256" key="2">
    <source>
        <dbReference type="ARBA" id="ARBA00008814"/>
    </source>
</evidence>
<dbReference type="Gene3D" id="3.40.50.1980">
    <property type="entry name" value="Nitrogenase molybdenum iron protein domain"/>
    <property type="match status" value="2"/>
</dbReference>
<dbReference type="FunFam" id="3.40.50.1980:FF:000003">
    <property type="entry name" value="Iron ABC transporter substrate-binding protein"/>
    <property type="match status" value="1"/>
</dbReference>
<dbReference type="PANTHER" id="PTHR30532">
    <property type="entry name" value="IRON III DICITRATE-BINDING PERIPLASMIC PROTEIN"/>
    <property type="match status" value="1"/>
</dbReference>
<evidence type="ECO:0000256" key="6">
    <source>
        <dbReference type="ARBA" id="ARBA00023288"/>
    </source>
</evidence>
<dbReference type="PROSITE" id="PS51257">
    <property type="entry name" value="PROKAR_LIPOPROTEIN"/>
    <property type="match status" value="1"/>
</dbReference>
<dbReference type="AlphaFoldDB" id="A0A4V0YFJ8"/>
<reference evidence="8 9" key="1">
    <citation type="submission" date="2019-01" db="EMBL/GenBank/DDBJ databases">
        <title>Genome sequencing of strain FW100M-2.</title>
        <authorList>
            <person name="Heo J."/>
            <person name="Kim S.-J."/>
            <person name="Kim J.-S."/>
            <person name="Hong S.-B."/>
            <person name="Kwon S.-W."/>
        </authorList>
    </citation>
    <scope>NUCLEOTIDE SEQUENCE [LARGE SCALE GENOMIC DNA]</scope>
    <source>
        <strain evidence="8 9">FW100M-2</strain>
    </source>
</reference>
<dbReference type="GO" id="GO:1901678">
    <property type="term" value="P:iron coordination entity transport"/>
    <property type="evidence" value="ECO:0007669"/>
    <property type="project" value="UniProtKB-ARBA"/>
</dbReference>
<comment type="subcellular location">
    <subcellularLocation>
        <location evidence="1">Cell membrane</location>
        <topology evidence="1">Lipid-anchor</topology>
    </subcellularLocation>
</comment>
<keyword evidence="6" id="KW-0449">Lipoprotein</keyword>
<dbReference type="GO" id="GO:0030288">
    <property type="term" value="C:outer membrane-bounded periplasmic space"/>
    <property type="evidence" value="ECO:0007669"/>
    <property type="project" value="TreeGrafter"/>
</dbReference>
<evidence type="ECO:0000256" key="4">
    <source>
        <dbReference type="ARBA" id="ARBA00022729"/>
    </source>
</evidence>
<dbReference type="SUPFAM" id="SSF53807">
    <property type="entry name" value="Helical backbone' metal receptor"/>
    <property type="match status" value="1"/>
</dbReference>
<dbReference type="PROSITE" id="PS50983">
    <property type="entry name" value="FE_B12_PBP"/>
    <property type="match status" value="1"/>
</dbReference>
<evidence type="ECO:0000256" key="1">
    <source>
        <dbReference type="ARBA" id="ARBA00004193"/>
    </source>
</evidence>
<dbReference type="Pfam" id="PF01497">
    <property type="entry name" value="Peripla_BP_2"/>
    <property type="match status" value="1"/>
</dbReference>
<evidence type="ECO:0000256" key="3">
    <source>
        <dbReference type="ARBA" id="ARBA00022448"/>
    </source>
</evidence>
<evidence type="ECO:0000259" key="7">
    <source>
        <dbReference type="PROSITE" id="PS50983"/>
    </source>
</evidence>
<gene>
    <name evidence="8" type="ORF">ET464_17810</name>
</gene>
<keyword evidence="4" id="KW-0732">Signal</keyword>
<sequence>MKATTNKSRRFTWWGALVLALVLVITGCGNNGGVSAGTASPAADNSGADASAVRTVKHAMGETEIKGTPQRIVVLTNEGTEALLALGIKPVGAVRSFTGDPWYPHIKDQMEGVTVVGEESQPNIELIAGLHPDLIIGNKMRQEKVYDQLKAIAPTVMAETLRGDWKVNFKLYAEAAGKQEEGDKLLKAFDDRIADFKTKAGDKLNETVSVVRFMGGKTRVYHTDTFSGVIFNELGIARNEMTKNAKDQFMDEITKERLPEVDADRLFYFTYETGDGKASAQEQEWLDDPLWKNLNVVKNGHAYKVDDAIWNTSGGYLSANLMLDQLYGFYGLEK</sequence>
<dbReference type="EMBL" id="CP035492">
    <property type="protein sequence ID" value="QAY67961.1"/>
    <property type="molecule type" value="Genomic_DNA"/>
</dbReference>
<evidence type="ECO:0000256" key="5">
    <source>
        <dbReference type="ARBA" id="ARBA00023139"/>
    </source>
</evidence>
<comment type="similarity">
    <text evidence="2">Belongs to the bacterial solute-binding protein 8 family.</text>
</comment>
<dbReference type="OrthoDB" id="9793175at2"/>
<dbReference type="PANTHER" id="PTHR30532:SF21">
    <property type="entry name" value="SIDEROPHORE-BINDING LIPOPROTEIN YFIY-RELATED"/>
    <property type="match status" value="1"/>
</dbReference>
<dbReference type="Proteomes" id="UP000293568">
    <property type="component" value="Chromosome"/>
</dbReference>
<keyword evidence="5" id="KW-0564">Palmitate</keyword>
<dbReference type="RefSeq" id="WP_129443269.1">
    <property type="nucleotide sequence ID" value="NZ_CP035492.1"/>
</dbReference>
<name>A0A4V0YFJ8_9BACL</name>